<keyword evidence="2 5" id="KW-0812">Transmembrane</keyword>
<proteinExistence type="predicted"/>
<feature type="transmembrane region" description="Helical" evidence="5">
    <location>
        <begin position="211"/>
        <end position="228"/>
    </location>
</feature>
<accession>A0A0M0HMK9</accession>
<dbReference type="SUPFAM" id="SSF103481">
    <property type="entry name" value="Multidrug resistance efflux transporter EmrE"/>
    <property type="match status" value="2"/>
</dbReference>
<dbReference type="STRING" id="693.AKJ17_12295"/>
<keyword evidence="3 5" id="KW-1133">Transmembrane helix</keyword>
<keyword evidence="4 5" id="KW-0472">Membrane</keyword>
<reference evidence="8" key="1">
    <citation type="submission" date="2015-08" db="EMBL/GenBank/DDBJ databases">
        <title>Vibrio galatheae sp. nov., a novel member of the Vibrionaceae family isolated from the Solomon Islands.</title>
        <authorList>
            <person name="Giubergia S."/>
            <person name="Machado H."/>
            <person name="Mateiu R.V."/>
            <person name="Gram L."/>
        </authorList>
    </citation>
    <scope>NUCLEOTIDE SEQUENCE [LARGE SCALE GENOMIC DNA]</scope>
    <source>
        <strain evidence="8">DSM 19584</strain>
    </source>
</reference>
<dbReference type="AlphaFoldDB" id="A0A0M0HMK9"/>
<dbReference type="Pfam" id="PF00892">
    <property type="entry name" value="EamA"/>
    <property type="match status" value="2"/>
</dbReference>
<feature type="transmembrane region" description="Helical" evidence="5">
    <location>
        <begin position="34"/>
        <end position="54"/>
    </location>
</feature>
<dbReference type="InterPro" id="IPR000620">
    <property type="entry name" value="EamA_dom"/>
</dbReference>
<feature type="transmembrane region" description="Helical" evidence="5">
    <location>
        <begin position="272"/>
        <end position="291"/>
    </location>
</feature>
<dbReference type="OrthoDB" id="6019878at2"/>
<keyword evidence="8" id="KW-1185">Reference proteome</keyword>
<evidence type="ECO:0000256" key="4">
    <source>
        <dbReference type="ARBA" id="ARBA00023136"/>
    </source>
</evidence>
<comment type="caution">
    <text evidence="7">The sequence shown here is derived from an EMBL/GenBank/DDBJ whole genome shotgun (WGS) entry which is preliminary data.</text>
</comment>
<evidence type="ECO:0000256" key="1">
    <source>
        <dbReference type="ARBA" id="ARBA00004141"/>
    </source>
</evidence>
<feature type="transmembrane region" description="Helical" evidence="5">
    <location>
        <begin position="248"/>
        <end position="266"/>
    </location>
</feature>
<gene>
    <name evidence="7" type="ORF">AKJ17_12295</name>
</gene>
<dbReference type="PANTHER" id="PTHR22911">
    <property type="entry name" value="ACYL-MALONYL CONDENSING ENZYME-RELATED"/>
    <property type="match status" value="1"/>
</dbReference>
<feature type="domain" description="EamA" evidence="6">
    <location>
        <begin position="150"/>
        <end position="284"/>
    </location>
</feature>
<feature type="domain" description="EamA" evidence="6">
    <location>
        <begin position="7"/>
        <end position="136"/>
    </location>
</feature>
<evidence type="ECO:0000256" key="3">
    <source>
        <dbReference type="ARBA" id="ARBA00022989"/>
    </source>
</evidence>
<evidence type="ECO:0000256" key="5">
    <source>
        <dbReference type="SAM" id="Phobius"/>
    </source>
</evidence>
<evidence type="ECO:0000259" key="6">
    <source>
        <dbReference type="Pfam" id="PF00892"/>
    </source>
</evidence>
<feature type="transmembrane region" description="Helical" evidence="5">
    <location>
        <begin position="92"/>
        <end position="109"/>
    </location>
</feature>
<evidence type="ECO:0000256" key="2">
    <source>
        <dbReference type="ARBA" id="ARBA00022692"/>
    </source>
</evidence>
<name>A0A0M0HMK9_VIBNE</name>
<feature type="transmembrane region" description="Helical" evidence="5">
    <location>
        <begin position="179"/>
        <end position="199"/>
    </location>
</feature>
<sequence length="305" mass="34178">MPNQLYPILFMLSSTFSLSLTGLFSKYLSQHLDATFLSLLRFAVPAMFIFIFLFRHKIILPSRKEMLALWVRAVCIAVCQVCFIYALMHLSLVESVVLFSTGPLFIPLLEKLMFSVNLSRMNLVGLVVTFIGVTLLAGDVSGIEIRAELLVGLAAGLFNAGSQLSLYRISQSRLNAFEINLWTFLFAVVVILPFVGVNVTQNITLYDTSESSMLVLAMTMGVLALLIINTQVFRSKAYRLAESGSQLAPLIFTNLIFTAIWQLMFFDESYNSFQILGLALIIGANVCCVIIPKWRKSRRMQLLRS</sequence>
<dbReference type="EMBL" id="LHPJ01000008">
    <property type="protein sequence ID" value="KOO03320.1"/>
    <property type="molecule type" value="Genomic_DNA"/>
</dbReference>
<dbReference type="GO" id="GO:0016020">
    <property type="term" value="C:membrane"/>
    <property type="evidence" value="ECO:0007669"/>
    <property type="project" value="UniProtKB-SubCell"/>
</dbReference>
<dbReference type="RefSeq" id="WP_053396106.1">
    <property type="nucleotide sequence ID" value="NZ_LHPJ01000008.1"/>
</dbReference>
<dbReference type="PANTHER" id="PTHR22911:SF6">
    <property type="entry name" value="SOLUTE CARRIER FAMILY 35 MEMBER G1"/>
    <property type="match status" value="1"/>
</dbReference>
<evidence type="ECO:0000313" key="7">
    <source>
        <dbReference type="EMBL" id="KOO03320.1"/>
    </source>
</evidence>
<protein>
    <recommendedName>
        <fullName evidence="6">EamA domain-containing protein</fullName>
    </recommendedName>
</protein>
<dbReference type="PATRIC" id="fig|693.5.peg.2522"/>
<dbReference type="Proteomes" id="UP000037515">
    <property type="component" value="Unassembled WGS sequence"/>
</dbReference>
<feature type="transmembrane region" description="Helical" evidence="5">
    <location>
        <begin position="7"/>
        <end position="28"/>
    </location>
</feature>
<organism evidence="7 8">
    <name type="scientific">Vibrio nereis</name>
    <dbReference type="NCBI Taxonomy" id="693"/>
    <lineage>
        <taxon>Bacteria</taxon>
        <taxon>Pseudomonadati</taxon>
        <taxon>Pseudomonadota</taxon>
        <taxon>Gammaproteobacteria</taxon>
        <taxon>Vibrionales</taxon>
        <taxon>Vibrionaceae</taxon>
        <taxon>Vibrio</taxon>
    </lineage>
</organism>
<dbReference type="InterPro" id="IPR037185">
    <property type="entry name" value="EmrE-like"/>
</dbReference>
<feature type="transmembrane region" description="Helical" evidence="5">
    <location>
        <begin position="121"/>
        <end position="143"/>
    </location>
</feature>
<comment type="subcellular location">
    <subcellularLocation>
        <location evidence="1">Membrane</location>
        <topology evidence="1">Multi-pass membrane protein</topology>
    </subcellularLocation>
</comment>
<evidence type="ECO:0000313" key="8">
    <source>
        <dbReference type="Proteomes" id="UP000037515"/>
    </source>
</evidence>
<feature type="transmembrane region" description="Helical" evidence="5">
    <location>
        <begin position="66"/>
        <end position="86"/>
    </location>
</feature>
<feature type="transmembrane region" description="Helical" evidence="5">
    <location>
        <begin position="149"/>
        <end position="167"/>
    </location>
</feature>